<dbReference type="KEGG" id="afs:AFR_29415"/>
<dbReference type="STRING" id="1246995.AFR_29415"/>
<evidence type="ECO:0000313" key="4">
    <source>
        <dbReference type="Proteomes" id="UP000017746"/>
    </source>
</evidence>
<feature type="region of interest" description="Disordered" evidence="1">
    <location>
        <begin position="156"/>
        <end position="179"/>
    </location>
</feature>
<dbReference type="eggNOG" id="COG3409">
    <property type="taxonomic scope" value="Bacteria"/>
</dbReference>
<feature type="chain" id="PRO_5004666088" evidence="2">
    <location>
        <begin position="26"/>
        <end position="395"/>
    </location>
</feature>
<dbReference type="PATRIC" id="fig|1246995.3.peg.5962"/>
<feature type="compositionally biased region" description="Pro residues" evidence="1">
    <location>
        <begin position="158"/>
        <end position="179"/>
    </location>
</feature>
<keyword evidence="4" id="KW-1185">Reference proteome</keyword>
<keyword evidence="2" id="KW-0732">Signal</keyword>
<evidence type="ECO:0000256" key="1">
    <source>
        <dbReference type="SAM" id="MobiDB-lite"/>
    </source>
</evidence>
<proteinExistence type="predicted"/>
<dbReference type="Proteomes" id="UP000017746">
    <property type="component" value="Chromosome"/>
</dbReference>
<dbReference type="EMBL" id="CP006272">
    <property type="protein sequence ID" value="AGZ44144.1"/>
    <property type="molecule type" value="Genomic_DNA"/>
</dbReference>
<dbReference type="AlphaFoldDB" id="U5W4V1"/>
<name>U5W4V1_9ACTN</name>
<sequence length="395" mass="40234">MIAAMSKTVRILLTALVVLAGSAGAAVAWAGRPAGPQAPADRPVAAGTTPVVRTDLSSAESLPGTLGHGAARPLKGAREGLVTWLPAPGSTVTRGRQLYRVDDQPVPLFYGSLPLFRTLATENTTGRDVHVVATNLKALGYDIGTQPRTGATVVVREPAPPPGPADPAPGEPAVTPEPPVTHRIVVGKGEDVLTRTMVRAIRRWQRDTGLPVTGRIKVGDALVLSGAVRIDSLAVQLGDPAQAELMSVTSTAKVITVQAEAALARKIDKGDKVTVALPDDDAAAGTVTAVGTALRTQDGAPDAAAPNFTIAVTVDNPKKLSRLDSADVQVSFAGETHDAVLVVPVGALVALSEGGYAVQISGGALVAVETGMFAKGLVEVTGDGLAEGTNVVTTS</sequence>
<accession>U5W4V1</accession>
<gene>
    <name evidence="3" type="ORF">AFR_29415</name>
</gene>
<evidence type="ECO:0000313" key="3">
    <source>
        <dbReference type="EMBL" id="AGZ44144.1"/>
    </source>
</evidence>
<reference evidence="3 4" key="1">
    <citation type="journal article" date="2014" name="J. Biotechnol.">
        <title>Complete genome sequence of the actinobacterium Actinoplanes friuliensis HAG 010964, producer of the lipopeptide antibiotic friulimycin.</title>
        <authorList>
            <person name="Ruckert C."/>
            <person name="Szczepanowski R."/>
            <person name="Albersmeier A."/>
            <person name="Goesmann A."/>
            <person name="Fischer N."/>
            <person name="Steinkamper A."/>
            <person name="Puhler A."/>
            <person name="Biener R."/>
            <person name="Schwartz D."/>
            <person name="Kalinowski J."/>
        </authorList>
    </citation>
    <scope>NUCLEOTIDE SEQUENCE [LARGE SCALE GENOMIC DNA]</scope>
    <source>
        <strain evidence="3 4">DSM 7358</strain>
    </source>
</reference>
<evidence type="ECO:0000256" key="2">
    <source>
        <dbReference type="SAM" id="SignalP"/>
    </source>
</evidence>
<protein>
    <submittedName>
        <fullName evidence="3">Uncharacterized protein</fullName>
    </submittedName>
</protein>
<dbReference type="HOGENOM" id="CLU_057459_0_0_11"/>
<feature type="signal peptide" evidence="2">
    <location>
        <begin position="1"/>
        <end position="25"/>
    </location>
</feature>
<organism evidence="3 4">
    <name type="scientific">Actinoplanes friuliensis DSM 7358</name>
    <dbReference type="NCBI Taxonomy" id="1246995"/>
    <lineage>
        <taxon>Bacteria</taxon>
        <taxon>Bacillati</taxon>
        <taxon>Actinomycetota</taxon>
        <taxon>Actinomycetes</taxon>
        <taxon>Micromonosporales</taxon>
        <taxon>Micromonosporaceae</taxon>
        <taxon>Actinoplanes</taxon>
    </lineage>
</organism>